<evidence type="ECO:0000313" key="2">
    <source>
        <dbReference type="Proteomes" id="UP001250932"/>
    </source>
</evidence>
<reference evidence="1 2" key="1">
    <citation type="journal article" date="2023" name="ISME J.">
        <title>Cultivation and genomic characterization of novel and ubiquitous marine nitrite-oxidizing bacteria from the Nitrospirales.</title>
        <authorList>
            <person name="Mueller A.J."/>
            <person name="Daebeler A."/>
            <person name="Herbold C.W."/>
            <person name="Kirkegaard R.H."/>
            <person name="Daims H."/>
        </authorList>
    </citation>
    <scope>NUCLEOTIDE SEQUENCE [LARGE SCALE GENOMIC DNA]</scope>
    <source>
        <strain evidence="1 2">EB</strain>
    </source>
</reference>
<protein>
    <submittedName>
        <fullName evidence="1">Uncharacterized protein</fullName>
    </submittedName>
</protein>
<gene>
    <name evidence="1" type="ORF">PPG34_02455</name>
</gene>
<dbReference type="Proteomes" id="UP001250932">
    <property type="component" value="Unassembled WGS sequence"/>
</dbReference>
<comment type="caution">
    <text evidence="1">The sequence shown here is derived from an EMBL/GenBank/DDBJ whole genome shotgun (WGS) entry which is preliminary data.</text>
</comment>
<dbReference type="RefSeq" id="WP_313831551.1">
    <property type="nucleotide sequence ID" value="NZ_JAQOUE010000001.1"/>
</dbReference>
<dbReference type="EMBL" id="JAQOUE010000001">
    <property type="protein sequence ID" value="MDT7041195.1"/>
    <property type="molecule type" value="Genomic_DNA"/>
</dbReference>
<name>A0ABU3K495_9BACT</name>
<organism evidence="1 2">
    <name type="scientific">Candidatus Nitronereus thalassa</name>
    <dbReference type="NCBI Taxonomy" id="3020898"/>
    <lineage>
        <taxon>Bacteria</taxon>
        <taxon>Pseudomonadati</taxon>
        <taxon>Nitrospirota</taxon>
        <taxon>Nitrospiria</taxon>
        <taxon>Nitrospirales</taxon>
        <taxon>Nitrospiraceae</taxon>
        <taxon>Candidatus Nitronereus</taxon>
    </lineage>
</organism>
<accession>A0ABU3K495</accession>
<sequence>MDKLYQDQDTVALNLADELWHVGPAPQAYKTDGRLSCLLSRCSIRRVRRRRSQGAASGVIPSSRVMAVRAL</sequence>
<evidence type="ECO:0000313" key="1">
    <source>
        <dbReference type="EMBL" id="MDT7041195.1"/>
    </source>
</evidence>
<proteinExistence type="predicted"/>
<keyword evidence="2" id="KW-1185">Reference proteome</keyword>